<keyword evidence="3 9" id="KW-0378">Hydrolase</keyword>
<dbReference type="InterPro" id="IPR020084">
    <property type="entry name" value="NUDIX_hydrolase_CS"/>
</dbReference>
<dbReference type="CDD" id="cd03429">
    <property type="entry name" value="NUDIX_NADH_pyrophosphatase_Nudt13"/>
    <property type="match status" value="1"/>
</dbReference>
<dbReference type="InterPro" id="IPR049734">
    <property type="entry name" value="NudC-like_C"/>
</dbReference>
<comment type="catalytic activity">
    <reaction evidence="9">
        <text>NADH + H2O = reduced beta-nicotinamide D-ribonucleotide + AMP + 2 H(+)</text>
        <dbReference type="Rhea" id="RHEA:48868"/>
        <dbReference type="ChEBI" id="CHEBI:15377"/>
        <dbReference type="ChEBI" id="CHEBI:15378"/>
        <dbReference type="ChEBI" id="CHEBI:57945"/>
        <dbReference type="ChEBI" id="CHEBI:90832"/>
        <dbReference type="ChEBI" id="CHEBI:456215"/>
        <dbReference type="EC" id="3.6.1.22"/>
    </reaction>
</comment>
<dbReference type="EC" id="3.6.1.-" evidence="9"/>
<dbReference type="InterPro" id="IPR015797">
    <property type="entry name" value="NUDIX_hydrolase-like_dom_sf"/>
</dbReference>
<dbReference type="GO" id="GO:0008270">
    <property type="term" value="F:zinc ion binding"/>
    <property type="evidence" value="ECO:0007669"/>
    <property type="project" value="UniProtKB-UniRule"/>
</dbReference>
<proteinExistence type="inferred from homology"/>
<keyword evidence="4 9" id="KW-0862">Zinc</keyword>
<name>A0A369YBQ7_9PAST</name>
<keyword evidence="5 9" id="KW-0460">Magnesium</keyword>
<evidence type="ECO:0000259" key="10">
    <source>
        <dbReference type="PROSITE" id="PS51462"/>
    </source>
</evidence>
<protein>
    <recommendedName>
        <fullName evidence="9">NAD-capped RNA hydrolase NudC</fullName>
        <shortName evidence="9">DeNADding enzyme NudC</shortName>
        <ecNumber evidence="9">3.6.1.-</ecNumber>
    </recommendedName>
    <alternativeName>
        <fullName evidence="9">NADH pyrophosphatase</fullName>
        <ecNumber evidence="9">3.6.1.22</ecNumber>
    </alternativeName>
</protein>
<evidence type="ECO:0000313" key="12">
    <source>
        <dbReference type="Proteomes" id="UP000253872"/>
    </source>
</evidence>
<feature type="binding site" evidence="9">
    <location>
        <position position="92"/>
    </location>
    <ligand>
        <name>Zn(2+)</name>
        <dbReference type="ChEBI" id="CHEBI:29105"/>
    </ligand>
</feature>
<dbReference type="EC" id="3.6.1.22" evidence="9"/>
<comment type="caution">
    <text evidence="11">The sequence shown here is derived from an EMBL/GenBank/DDBJ whole genome shotgun (WGS) entry which is preliminary data.</text>
</comment>
<feature type="short sequence motif" description="Nudix box" evidence="9">
    <location>
        <begin position="153"/>
        <end position="174"/>
    </location>
</feature>
<dbReference type="EMBL" id="QEPN01000005">
    <property type="protein sequence ID" value="RDE71343.1"/>
    <property type="molecule type" value="Genomic_DNA"/>
</dbReference>
<dbReference type="GO" id="GO:0030145">
    <property type="term" value="F:manganese ion binding"/>
    <property type="evidence" value="ECO:0007669"/>
    <property type="project" value="UniProtKB-UniRule"/>
</dbReference>
<feature type="binding site" evidence="9">
    <location>
        <position position="168"/>
    </location>
    <ligand>
        <name>a divalent metal cation</name>
        <dbReference type="ChEBI" id="CHEBI:60240"/>
        <label>2</label>
    </ligand>
</feature>
<feature type="binding site" evidence="9">
    <location>
        <position position="172"/>
    </location>
    <ligand>
        <name>a divalent metal cation</name>
        <dbReference type="ChEBI" id="CHEBI:60240"/>
        <label>1</label>
    </ligand>
</feature>
<dbReference type="InterPro" id="IPR015376">
    <property type="entry name" value="Znr_NADH_PPase"/>
</dbReference>
<reference evidence="11 12" key="1">
    <citation type="submission" date="2018-05" db="EMBL/GenBank/DDBJ databases">
        <title>Draft Genome Sequences for a Diverse set of 7 Haemophilus Species.</title>
        <authorList>
            <person name="Nichols M."/>
            <person name="Topaz N."/>
            <person name="Wang X."/>
            <person name="Wang X."/>
            <person name="Boxrud D."/>
        </authorList>
    </citation>
    <scope>NUCLEOTIDE SEQUENCE [LARGE SCALE GENOMIC DNA]</scope>
    <source>
        <strain evidence="11 12">C2002001239</strain>
    </source>
</reference>
<dbReference type="STRING" id="1035839.GCA_000238795_00032"/>
<feature type="binding site" evidence="9">
    <location>
        <position position="95"/>
    </location>
    <ligand>
        <name>Zn(2+)</name>
        <dbReference type="ChEBI" id="CHEBI:29105"/>
    </ligand>
</feature>
<dbReference type="HAMAP" id="MF_00297">
    <property type="entry name" value="Nudix_NudC"/>
    <property type="match status" value="1"/>
</dbReference>
<dbReference type="InterPro" id="IPR050241">
    <property type="entry name" value="NAD-cap_RNA_hydrolase_NudC"/>
</dbReference>
<evidence type="ECO:0000256" key="2">
    <source>
        <dbReference type="ARBA" id="ARBA00022723"/>
    </source>
</evidence>
<evidence type="ECO:0000256" key="3">
    <source>
        <dbReference type="ARBA" id="ARBA00022801"/>
    </source>
</evidence>
<feature type="binding site" evidence="9">
    <location>
        <position position="213"/>
    </location>
    <ligand>
        <name>a divalent metal cation</name>
        <dbReference type="ChEBI" id="CHEBI:60240"/>
        <label>3</label>
    </ligand>
</feature>
<feature type="binding site" evidence="9">
    <location>
        <position position="105"/>
    </location>
    <ligand>
        <name>substrate</name>
    </ligand>
</feature>
<comment type="catalytic activity">
    <reaction evidence="9">
        <text>NAD(+) + H2O = beta-nicotinamide D-ribonucleotide + AMP + 2 H(+)</text>
        <dbReference type="Rhea" id="RHEA:11800"/>
        <dbReference type="ChEBI" id="CHEBI:14649"/>
        <dbReference type="ChEBI" id="CHEBI:15377"/>
        <dbReference type="ChEBI" id="CHEBI:15378"/>
        <dbReference type="ChEBI" id="CHEBI:57540"/>
        <dbReference type="ChEBI" id="CHEBI:456215"/>
        <dbReference type="EC" id="3.6.1.22"/>
    </reaction>
</comment>
<feature type="binding site" evidence="9">
    <location>
        <position position="65"/>
    </location>
    <ligand>
        <name>substrate</name>
    </ligand>
</feature>
<dbReference type="SUPFAM" id="SSF55811">
    <property type="entry name" value="Nudix"/>
    <property type="match status" value="2"/>
</dbReference>
<evidence type="ECO:0000256" key="4">
    <source>
        <dbReference type="ARBA" id="ARBA00022833"/>
    </source>
</evidence>
<dbReference type="PANTHER" id="PTHR42904">
    <property type="entry name" value="NUDIX HYDROLASE, NUDC SUBFAMILY"/>
    <property type="match status" value="1"/>
</dbReference>
<dbReference type="AlphaFoldDB" id="A0A369YBQ7"/>
<comment type="function">
    <text evidence="9">mRNA decapping enzyme that specifically removes the nicotinamide adenine dinucleotide (NAD) cap from a subset of mRNAs by hydrolyzing the diphosphate linkage to produce nicotinamide mononucleotide (NMN) and 5' monophosphate mRNA. The NAD-cap is present at the 5'-end of some mRNAs and stabilizes RNA against 5'-processing. Has preference for mRNAs with a 5'-end purine. Catalyzes the hydrolysis of a broad range of dinucleotide pyrophosphates.</text>
</comment>
<dbReference type="PROSITE" id="PS51462">
    <property type="entry name" value="NUDIX"/>
    <property type="match status" value="1"/>
</dbReference>
<feature type="binding site" evidence="9">
    <location>
        <position position="172"/>
    </location>
    <ligand>
        <name>a divalent metal cation</name>
        <dbReference type="ChEBI" id="CHEBI:60240"/>
        <label>3</label>
    </ligand>
</feature>
<dbReference type="InterPro" id="IPR000086">
    <property type="entry name" value="NUDIX_hydrolase_dom"/>
</dbReference>
<gene>
    <name evidence="9" type="primary">nudC</name>
    <name evidence="11" type="ORF">DPV93_06885</name>
</gene>
<dbReference type="Proteomes" id="UP000253872">
    <property type="component" value="Unassembled WGS sequence"/>
</dbReference>
<dbReference type="PANTHER" id="PTHR42904:SF6">
    <property type="entry name" value="NAD-CAPPED RNA HYDROLASE NUDT12"/>
    <property type="match status" value="1"/>
</dbReference>
<feature type="binding site" evidence="9">
    <location>
        <position position="168"/>
    </location>
    <ligand>
        <name>a divalent metal cation</name>
        <dbReference type="ChEBI" id="CHEBI:60240"/>
        <label>3</label>
    </ligand>
</feature>
<comment type="subunit">
    <text evidence="9">Homodimer.</text>
</comment>
<dbReference type="FunFam" id="3.90.79.10:FF:000004">
    <property type="entry name" value="NADH pyrophosphatase"/>
    <property type="match status" value="1"/>
</dbReference>
<feature type="binding site" evidence="9">
    <location>
        <position position="213"/>
    </location>
    <ligand>
        <name>a divalent metal cation</name>
        <dbReference type="ChEBI" id="CHEBI:60240"/>
        <label>1</label>
    </ligand>
</feature>
<evidence type="ECO:0000256" key="7">
    <source>
        <dbReference type="ARBA" id="ARBA00023211"/>
    </source>
</evidence>
<dbReference type="GO" id="GO:0005829">
    <property type="term" value="C:cytosol"/>
    <property type="evidence" value="ECO:0007669"/>
    <property type="project" value="TreeGrafter"/>
</dbReference>
<dbReference type="GO" id="GO:0110153">
    <property type="term" value="F:RNA NAD-cap (NMN-forming) hydrolase activity"/>
    <property type="evidence" value="ECO:0007669"/>
    <property type="project" value="RHEA"/>
</dbReference>
<evidence type="ECO:0000256" key="8">
    <source>
        <dbReference type="ARBA" id="ARBA00023679"/>
    </source>
</evidence>
<accession>A0A369YBQ7</accession>
<dbReference type="NCBIfam" id="NF001299">
    <property type="entry name" value="PRK00241.1"/>
    <property type="match status" value="1"/>
</dbReference>
<dbReference type="InterPro" id="IPR022925">
    <property type="entry name" value="RNA_Hydrolase_NudC"/>
</dbReference>
<dbReference type="GO" id="GO:0006742">
    <property type="term" value="P:NADP+ catabolic process"/>
    <property type="evidence" value="ECO:0007669"/>
    <property type="project" value="TreeGrafter"/>
</dbReference>
<feature type="domain" description="Nudix hydrolase" evidence="10">
    <location>
        <begin position="119"/>
        <end position="243"/>
    </location>
</feature>
<dbReference type="GO" id="GO:0019677">
    <property type="term" value="P:NAD+ catabolic process"/>
    <property type="evidence" value="ECO:0007669"/>
    <property type="project" value="TreeGrafter"/>
</dbReference>
<dbReference type="PROSITE" id="PS00893">
    <property type="entry name" value="NUDIX_BOX"/>
    <property type="match status" value="1"/>
</dbReference>
<feature type="binding site" evidence="9">
    <location>
        <position position="113"/>
    </location>
    <ligand>
        <name>Zn(2+)</name>
        <dbReference type="ChEBI" id="CHEBI:29105"/>
    </ligand>
</feature>
<dbReference type="RefSeq" id="WP_111403183.1">
    <property type="nucleotide sequence ID" value="NZ_QEPN01000005.1"/>
</dbReference>
<feature type="binding site" evidence="9">
    <location>
        <position position="118"/>
    </location>
    <ligand>
        <name>substrate</name>
    </ligand>
</feature>
<dbReference type="GO" id="GO:0000287">
    <property type="term" value="F:magnesium ion binding"/>
    <property type="evidence" value="ECO:0007669"/>
    <property type="project" value="UniProtKB-UniRule"/>
</dbReference>
<dbReference type="Gene3D" id="3.90.79.20">
    <property type="match status" value="1"/>
</dbReference>
<feature type="binding site" evidence="9">
    <location>
        <position position="110"/>
    </location>
    <ligand>
        <name>Zn(2+)</name>
        <dbReference type="ChEBI" id="CHEBI:29105"/>
    </ligand>
</feature>
<feature type="binding site" evidence="9">
    <location>
        <position position="152"/>
    </location>
    <ligand>
        <name>a divalent metal cation</name>
        <dbReference type="ChEBI" id="CHEBI:60240"/>
        <label>1</label>
    </ligand>
</feature>
<feature type="binding site" evidence="9">
    <location>
        <position position="236"/>
    </location>
    <ligand>
        <name>substrate</name>
    </ligand>
</feature>
<evidence type="ECO:0000313" key="11">
    <source>
        <dbReference type="EMBL" id="RDE71343.1"/>
    </source>
</evidence>
<comment type="catalytic activity">
    <reaction evidence="8">
        <text>a 5'-end NAD(+)-phospho-ribonucleoside in mRNA + H2O = a 5'-end phospho-adenosine-phospho-ribonucleoside in mRNA + beta-nicotinamide D-ribonucleotide + 2 H(+)</text>
        <dbReference type="Rhea" id="RHEA:60876"/>
        <dbReference type="Rhea" id="RHEA-COMP:15698"/>
        <dbReference type="Rhea" id="RHEA-COMP:15719"/>
        <dbReference type="ChEBI" id="CHEBI:14649"/>
        <dbReference type="ChEBI" id="CHEBI:15377"/>
        <dbReference type="ChEBI" id="CHEBI:15378"/>
        <dbReference type="ChEBI" id="CHEBI:144029"/>
        <dbReference type="ChEBI" id="CHEBI:144051"/>
    </reaction>
    <physiologicalReaction direction="left-to-right" evidence="8">
        <dbReference type="Rhea" id="RHEA:60877"/>
    </physiologicalReaction>
</comment>
<comment type="cofactor">
    <cofactor evidence="9">
        <name>Mg(2+)</name>
        <dbReference type="ChEBI" id="CHEBI:18420"/>
    </cofactor>
    <cofactor evidence="9">
        <name>Mn(2+)</name>
        <dbReference type="ChEBI" id="CHEBI:29035"/>
    </cofactor>
    <text evidence="9">Divalent metal cations. Mg(2+) or Mn(2+).</text>
</comment>
<keyword evidence="6 9" id="KW-0520">NAD</keyword>
<comment type="similarity">
    <text evidence="1 9">Belongs to the Nudix hydrolase family. NudC subfamily.</text>
</comment>
<dbReference type="Pfam" id="PF09297">
    <property type="entry name" value="Zn_ribbon_NUD"/>
    <property type="match status" value="1"/>
</dbReference>
<evidence type="ECO:0000256" key="6">
    <source>
        <dbReference type="ARBA" id="ARBA00023027"/>
    </source>
</evidence>
<dbReference type="GO" id="GO:0035529">
    <property type="term" value="F:NADH pyrophosphatase activity"/>
    <property type="evidence" value="ECO:0007669"/>
    <property type="project" value="TreeGrafter"/>
</dbReference>
<dbReference type="Pfam" id="PF00293">
    <property type="entry name" value="NUDIX"/>
    <property type="match status" value="1"/>
</dbReference>
<organism evidence="11 12">
    <name type="scientific">Haemophilus sputorum</name>
    <dbReference type="NCBI Taxonomy" id="1078480"/>
    <lineage>
        <taxon>Bacteria</taxon>
        <taxon>Pseudomonadati</taxon>
        <taxon>Pseudomonadota</taxon>
        <taxon>Gammaproteobacteria</taxon>
        <taxon>Pasteurellales</taxon>
        <taxon>Pasteurellaceae</taxon>
        <taxon>Haemophilus</taxon>
    </lineage>
</organism>
<comment type="caution">
    <text evidence="9">Lacks conserved residue(s) required for the propagation of feature annotation.</text>
</comment>
<comment type="cofactor">
    <cofactor evidence="9">
        <name>Zn(2+)</name>
        <dbReference type="ChEBI" id="CHEBI:29105"/>
    </cofactor>
    <text evidence="9">Binds 1 zinc ion per subunit.</text>
</comment>
<dbReference type="GO" id="GO:0000210">
    <property type="term" value="F:NAD+ diphosphatase activity"/>
    <property type="evidence" value="ECO:0007669"/>
    <property type="project" value="UniProtKB-UniRule"/>
</dbReference>
<evidence type="ECO:0000256" key="9">
    <source>
        <dbReference type="HAMAP-Rule" id="MF_00297"/>
    </source>
</evidence>
<sequence>MKQAYWIITKDFDVALVNGEIPFGCADEVQLSGRNFLTIGELNGFPMHLVQADVRDEMRNFAFLRTLIAKPEANLLHRAVSLSQFLQSHRFCGRCAAPLHLAESEIALACEACGHRIYPTISPSIIVAVRKGRQILLANHQRHKGGIYTTLAGFVEAGEPIEQTVQREVWEESGLKIRNIRYFGSQPWSFPHSLMLGFLADYDSGEIKLQESELCDARWFDCDEPLPELPPKGTIALALIEATLALCRTESPL</sequence>
<keyword evidence="2 9" id="KW-0479">Metal-binding</keyword>
<keyword evidence="7 9" id="KW-0464">Manganese</keyword>
<dbReference type="Gene3D" id="3.90.79.10">
    <property type="entry name" value="Nucleoside Triphosphate Pyrophosphohydrolase"/>
    <property type="match status" value="1"/>
</dbReference>
<evidence type="ECO:0000256" key="1">
    <source>
        <dbReference type="ARBA" id="ARBA00009595"/>
    </source>
</evidence>
<evidence type="ECO:0000256" key="5">
    <source>
        <dbReference type="ARBA" id="ARBA00022842"/>
    </source>
</evidence>